<feature type="region of interest" description="Disordered" evidence="1">
    <location>
        <begin position="1"/>
        <end position="76"/>
    </location>
</feature>
<evidence type="ECO:0000313" key="3">
    <source>
        <dbReference type="Proteomes" id="UP000600774"/>
    </source>
</evidence>
<dbReference type="Proteomes" id="UP000600774">
    <property type="component" value="Unassembled WGS sequence"/>
</dbReference>
<feature type="compositionally biased region" description="Basic residues" evidence="1">
    <location>
        <begin position="53"/>
        <end position="64"/>
    </location>
</feature>
<gene>
    <name evidence="2" type="ORF">HA338_01930</name>
</gene>
<evidence type="ECO:0000256" key="1">
    <source>
        <dbReference type="SAM" id="MobiDB-lite"/>
    </source>
</evidence>
<accession>A0A832SHT8</accession>
<dbReference type="AlphaFoldDB" id="A0A832SHT8"/>
<dbReference type="RefSeq" id="WP_011024151.1">
    <property type="nucleotide sequence ID" value="NZ_DUJU01000023.1"/>
</dbReference>
<dbReference type="GeneID" id="1476164"/>
<reference evidence="2" key="1">
    <citation type="journal article" date="2020" name="bioRxiv">
        <title>A rank-normalized archaeal taxonomy based on genome phylogeny resolves widespread incomplete and uneven classifications.</title>
        <authorList>
            <person name="Rinke C."/>
            <person name="Chuvochina M."/>
            <person name="Mussig A.J."/>
            <person name="Chaumeil P.-A."/>
            <person name="Waite D.W."/>
            <person name="Whitman W.B."/>
            <person name="Parks D.H."/>
            <person name="Hugenholtz P."/>
        </authorList>
    </citation>
    <scope>NUCLEOTIDE SEQUENCE</scope>
    <source>
        <strain evidence="2">UBA8876</strain>
    </source>
</reference>
<name>A0A832SHT8_9EURY</name>
<organism evidence="2 3">
    <name type="scientific">Methanosarcina acetivorans</name>
    <dbReference type="NCBI Taxonomy" id="2214"/>
    <lineage>
        <taxon>Archaea</taxon>
        <taxon>Methanobacteriati</taxon>
        <taxon>Methanobacteriota</taxon>
        <taxon>Stenosarchaea group</taxon>
        <taxon>Methanomicrobia</taxon>
        <taxon>Methanosarcinales</taxon>
        <taxon>Methanosarcinaceae</taxon>
        <taxon>Methanosarcina</taxon>
    </lineage>
</organism>
<dbReference type="EMBL" id="DUJU01000023">
    <property type="protein sequence ID" value="HIH92835.1"/>
    <property type="molecule type" value="Genomic_DNA"/>
</dbReference>
<evidence type="ECO:0000313" key="2">
    <source>
        <dbReference type="EMBL" id="HIH92835.1"/>
    </source>
</evidence>
<proteinExistence type="predicted"/>
<sequence length="76" mass="8708">MTENITDFSSTPGENQEVGPGRKPAESRTRAPRHTENPGNIQRLRTGYEIERKRRKKSGKKGKIKIQEPASKKYKK</sequence>
<comment type="caution">
    <text evidence="2">The sequence shown here is derived from an EMBL/GenBank/DDBJ whole genome shotgun (WGS) entry which is preliminary data.</text>
</comment>
<feature type="compositionally biased region" description="Polar residues" evidence="1">
    <location>
        <begin position="1"/>
        <end position="14"/>
    </location>
</feature>
<feature type="compositionally biased region" description="Basic and acidic residues" evidence="1">
    <location>
        <begin position="23"/>
        <end position="36"/>
    </location>
</feature>
<protein>
    <submittedName>
        <fullName evidence="2">Uncharacterized protein</fullName>
    </submittedName>
</protein>